<keyword evidence="3" id="KW-1185">Reference proteome</keyword>
<evidence type="ECO:0000256" key="1">
    <source>
        <dbReference type="SAM" id="Coils"/>
    </source>
</evidence>
<feature type="coiled-coil region" evidence="1">
    <location>
        <begin position="502"/>
        <end position="569"/>
    </location>
</feature>
<evidence type="ECO:0000313" key="2">
    <source>
        <dbReference type="EMBL" id="TBU02599.1"/>
    </source>
</evidence>
<name>A0A4Q9L4W5_9MICR</name>
<dbReference type="EMBL" id="PITI01001079">
    <property type="protein sequence ID" value="TBU02599.1"/>
    <property type="molecule type" value="Genomic_DNA"/>
</dbReference>
<feature type="coiled-coil region" evidence="1">
    <location>
        <begin position="686"/>
        <end position="818"/>
    </location>
</feature>
<comment type="caution">
    <text evidence="2">The sequence shown here is derived from an EMBL/GenBank/DDBJ whole genome shotgun (WGS) entry which is preliminary data.</text>
</comment>
<organism evidence="2 3">
    <name type="scientific">Hamiltosporidium magnivora</name>
    <dbReference type="NCBI Taxonomy" id="148818"/>
    <lineage>
        <taxon>Eukaryota</taxon>
        <taxon>Fungi</taxon>
        <taxon>Fungi incertae sedis</taxon>
        <taxon>Microsporidia</taxon>
        <taxon>Dubosqiidae</taxon>
        <taxon>Hamiltosporidium</taxon>
    </lineage>
</organism>
<dbReference type="VEuPathDB" id="MicrosporidiaDB:CWI39_2296p0010"/>
<sequence length="972" mass="114798">MTVKRKINENILKQKILSLTDLQNPSFVVSKIHEHQKEAIYLQMNEYKRKMEIYEKYNYELKTIMDLYEDFILFMVTNKKSSFSIEKLDFDRSGDKKEFVGEILDIFRNSISKRQETNKNKFEEINNEEIEDESEFKKCSSEIFEKGNNKESKDESKNKKISLEMLEEGNNKEQNSENVLNFYLEERQKENENNNEMNIEMNGEESKDKSYGNNEGCGNIFEEENDKFQSKNNFGEESLICKDVKIIEENNKFQSKNNFGEESLICKDVKIKEETDESKLILEENSNFEKKSGFSLNEKNFNEVDGEKFISNGTKNVFEELNTRNTTEENGLNCCKSNLNISEILTEKHFEEQNSSLELQNENLINKNKIHENIKFEENPKKIKTVEIDVSDKSEDLNKEEIFNESFEEQNTNHKYDRISYDKKYRSSVGCNLNYYPLLPNSLINDLRNSVMEKEDLIYNLKKKNERLQIEIQKSKNIKKPEIEIKERKQIEIDSSFFDKILLSENEEIKRLSCEILELQELLNKKEINLFDTENGSLKSKINILENSLANLESENARLVRESLIQRDEFKERLINREIKKTVNIPCDCKEIQNFKEIFSLKNEIINLNSQISTLKSEIEILEKEKQILKDFSDSLKFRKTDFSFLEKASENELISEIQSLSQGFDDLCTENNKLLEEIDSNIRVKQMLTNEIRTLKNKNEILLLQTENLENERNLNQKKIINFEFQRTQNEKTEKNLKIQIEDLKNDYLERKSAAFFHKRNFIKIYNENSILLSQIDTLKNKFTDLKNKFIQQNETSNKLQSTINILEKDLKNTKNLLLFYFKDSSSEIFNEIEKYKKTIICSACDTNPKNTVIRLYLPRTELGRGLHSVELRSEHMLLQLLDCLEKSKKISTRRAAILKVENNNKTHLALIKGFLKVKYRLVEEVTKKSLEEAQLAKLYNEIEKRKLHSKLYNARKNELVSVSDSSRWLK</sequence>
<protein>
    <submittedName>
        <fullName evidence="2">Uncharacterized protein</fullName>
    </submittedName>
</protein>
<dbReference type="STRING" id="148818.A0A4Q9L4W5"/>
<dbReference type="VEuPathDB" id="MicrosporidiaDB:CWI36_1079p0010"/>
<evidence type="ECO:0000313" key="3">
    <source>
        <dbReference type="Proteomes" id="UP000291404"/>
    </source>
</evidence>
<reference evidence="2 3" key="1">
    <citation type="submission" date="2017-12" db="EMBL/GenBank/DDBJ databases">
        <authorList>
            <person name="Pombert J.-F."/>
            <person name="Haag K.L."/>
            <person name="Ebert D."/>
        </authorList>
    </citation>
    <scope>NUCLEOTIDE SEQUENCE [LARGE SCALE GENOMIC DNA]</scope>
    <source>
        <strain evidence="2">BE-OM-2</strain>
    </source>
</reference>
<keyword evidence="1" id="KW-0175">Coiled coil</keyword>
<feature type="coiled-coil region" evidence="1">
    <location>
        <begin position="598"/>
        <end position="632"/>
    </location>
</feature>
<feature type="coiled-coil region" evidence="1">
    <location>
        <begin position="180"/>
        <end position="207"/>
    </location>
</feature>
<dbReference type="AlphaFoldDB" id="A0A4Q9L4W5"/>
<feature type="coiled-coil region" evidence="1">
    <location>
        <begin position="347"/>
        <end position="374"/>
    </location>
</feature>
<accession>A0A4Q9L4W5</accession>
<feature type="non-terminal residue" evidence="2">
    <location>
        <position position="972"/>
    </location>
</feature>
<gene>
    <name evidence="2" type="ORF">CWI36_1079p0010</name>
</gene>
<proteinExistence type="predicted"/>
<dbReference type="Proteomes" id="UP000291404">
    <property type="component" value="Unassembled WGS sequence"/>
</dbReference>
<dbReference type="VEuPathDB" id="MicrosporidiaDB:CWI39_3745p0010"/>
<feature type="coiled-coil region" evidence="1">
    <location>
        <begin position="444"/>
        <end position="478"/>
    </location>
</feature>